<evidence type="ECO:0000256" key="2">
    <source>
        <dbReference type="ARBA" id="ARBA00022801"/>
    </source>
</evidence>
<evidence type="ECO:0000313" key="7">
    <source>
        <dbReference type="Proteomes" id="UP001595698"/>
    </source>
</evidence>
<dbReference type="PANTHER" id="PTHR42988:SF2">
    <property type="entry name" value="CYCLIC NUCLEOTIDE PHOSPHODIESTERASE CBUA0032-RELATED"/>
    <property type="match status" value="1"/>
</dbReference>
<comment type="similarity">
    <text evidence="4">Belongs to the cyclic nucleotide phosphodiesterase class-III family.</text>
</comment>
<dbReference type="Gene3D" id="3.60.21.10">
    <property type="match status" value="1"/>
</dbReference>
<dbReference type="InterPro" id="IPR029052">
    <property type="entry name" value="Metallo-depent_PP-like"/>
</dbReference>
<dbReference type="EMBL" id="JBHSBC010000023">
    <property type="protein sequence ID" value="MFC3983184.1"/>
    <property type="molecule type" value="Genomic_DNA"/>
</dbReference>
<sequence>MKRYTLIHLTDVHAVADGLLHGHVDSTTAFRNALDTVVAAGQPVDAIILSGDIADQGDEPSYRLVARALEKAAGELGAAVVVAMGNHDERGAFRSALVNDQADGREGDRTGDQVGGEPYDVVTWVGGLRIVTLDSTVPGEHHGELSADQLEWLASVLTEPAPDGSVLVLHHPPIPSVLPLMDGIGLREPERLARALTGSDVRIVLAGHTHSASAGTLAGIPVWIGPGGAYAADTMAPAGKTRGIPSQAFSRVDVTEDGVITTVVPMTSAPPVYELDTEVLLSHLAGHSG</sequence>
<evidence type="ECO:0000313" key="6">
    <source>
        <dbReference type="EMBL" id="MFC3983184.1"/>
    </source>
</evidence>
<gene>
    <name evidence="6" type="ORF">ACFOYY_23835</name>
</gene>
<reference evidence="7" key="1">
    <citation type="journal article" date="2019" name="Int. J. Syst. Evol. Microbiol.">
        <title>The Global Catalogue of Microorganisms (GCM) 10K type strain sequencing project: providing services to taxonomists for standard genome sequencing and annotation.</title>
        <authorList>
            <consortium name="The Broad Institute Genomics Platform"/>
            <consortium name="The Broad Institute Genome Sequencing Center for Infectious Disease"/>
            <person name="Wu L."/>
            <person name="Ma J."/>
        </authorList>
    </citation>
    <scope>NUCLEOTIDE SEQUENCE [LARGE SCALE GENOMIC DNA]</scope>
    <source>
        <strain evidence="7">TBRC 7912</strain>
    </source>
</reference>
<keyword evidence="1" id="KW-0479">Metal-binding</keyword>
<keyword evidence="2" id="KW-0378">Hydrolase</keyword>
<evidence type="ECO:0000259" key="5">
    <source>
        <dbReference type="Pfam" id="PF00149"/>
    </source>
</evidence>
<dbReference type="PANTHER" id="PTHR42988">
    <property type="entry name" value="PHOSPHOHYDROLASE"/>
    <property type="match status" value="1"/>
</dbReference>
<protein>
    <submittedName>
        <fullName evidence="6">Metallophosphoesterase</fullName>
    </submittedName>
</protein>
<evidence type="ECO:0000256" key="4">
    <source>
        <dbReference type="ARBA" id="ARBA00025742"/>
    </source>
</evidence>
<proteinExistence type="inferred from homology"/>
<comment type="caution">
    <text evidence="6">The sequence shown here is derived from an EMBL/GenBank/DDBJ whole genome shotgun (WGS) entry which is preliminary data.</text>
</comment>
<dbReference type="Pfam" id="PF00149">
    <property type="entry name" value="Metallophos"/>
    <property type="match status" value="1"/>
</dbReference>
<evidence type="ECO:0000256" key="3">
    <source>
        <dbReference type="ARBA" id="ARBA00023004"/>
    </source>
</evidence>
<dbReference type="InterPro" id="IPR050884">
    <property type="entry name" value="CNP_phosphodiesterase-III"/>
</dbReference>
<dbReference type="Proteomes" id="UP001595698">
    <property type="component" value="Unassembled WGS sequence"/>
</dbReference>
<keyword evidence="3" id="KW-0408">Iron</keyword>
<organism evidence="6 7">
    <name type="scientific">Streptosporangium jomthongense</name>
    <dbReference type="NCBI Taxonomy" id="1193683"/>
    <lineage>
        <taxon>Bacteria</taxon>
        <taxon>Bacillati</taxon>
        <taxon>Actinomycetota</taxon>
        <taxon>Actinomycetes</taxon>
        <taxon>Streptosporangiales</taxon>
        <taxon>Streptosporangiaceae</taxon>
        <taxon>Streptosporangium</taxon>
    </lineage>
</organism>
<feature type="domain" description="Calcineurin-like phosphoesterase" evidence="5">
    <location>
        <begin position="5"/>
        <end position="211"/>
    </location>
</feature>
<dbReference type="InterPro" id="IPR004843">
    <property type="entry name" value="Calcineurin-like_PHP"/>
</dbReference>
<name>A0ABV8F4L1_9ACTN</name>
<accession>A0ABV8F4L1</accession>
<keyword evidence="7" id="KW-1185">Reference proteome</keyword>
<dbReference type="SUPFAM" id="SSF56300">
    <property type="entry name" value="Metallo-dependent phosphatases"/>
    <property type="match status" value="1"/>
</dbReference>
<evidence type="ECO:0000256" key="1">
    <source>
        <dbReference type="ARBA" id="ARBA00022723"/>
    </source>
</evidence>
<dbReference type="RefSeq" id="WP_386192136.1">
    <property type="nucleotide sequence ID" value="NZ_JBHSBC010000023.1"/>
</dbReference>